<dbReference type="InterPro" id="IPR036286">
    <property type="entry name" value="LexA/Signal_pep-like_sf"/>
</dbReference>
<dbReference type="CDD" id="cd06530">
    <property type="entry name" value="S26_SPase_I"/>
    <property type="match status" value="1"/>
</dbReference>
<accession>A0AAD1HH38</accession>
<proteinExistence type="predicted"/>
<dbReference type="AlphaFoldDB" id="A0AAD1HH38"/>
<gene>
    <name evidence="1" type="ORF">MAIC_01080</name>
</gene>
<dbReference type="GO" id="GO:0006465">
    <property type="term" value="P:signal peptide processing"/>
    <property type="evidence" value="ECO:0007669"/>
    <property type="project" value="InterPro"/>
</dbReference>
<dbReference type="EMBL" id="AP022561">
    <property type="protein sequence ID" value="BBX05305.1"/>
    <property type="molecule type" value="Genomic_DNA"/>
</dbReference>
<evidence type="ECO:0000313" key="1">
    <source>
        <dbReference type="EMBL" id="BBX05305.1"/>
    </source>
</evidence>
<reference evidence="1 2" key="1">
    <citation type="journal article" date="2019" name="Emerg. Microbes Infect.">
        <title>Comprehensive subspecies identification of 175 nontuberculous mycobacteria species based on 7547 genomic profiles.</title>
        <authorList>
            <person name="Matsumoto Y."/>
            <person name="Kinjo T."/>
            <person name="Motooka D."/>
            <person name="Nabeya D."/>
            <person name="Jung N."/>
            <person name="Uechi K."/>
            <person name="Horii T."/>
            <person name="Iida T."/>
            <person name="Fujita J."/>
            <person name="Nakamura S."/>
        </authorList>
    </citation>
    <scope>NUCLEOTIDE SEQUENCE [LARGE SCALE GENOMIC DNA]</scope>
    <source>
        <strain evidence="1 2">JCM 6376</strain>
    </source>
</reference>
<keyword evidence="2" id="KW-1185">Reference proteome</keyword>
<evidence type="ECO:0000313" key="2">
    <source>
        <dbReference type="Proteomes" id="UP000467327"/>
    </source>
</evidence>
<sequence>MALTYPFTVRENHGLGSWPLRRFRVVEESMLPTLRPGDGLLAVRAGTPRTGQLRVFPDPTLPTRWLIKRVGTVRGRGRAATFEACSDNPHAPGVVDSRRFGWVPAAGSYRVVWTVRGTHS</sequence>
<dbReference type="Proteomes" id="UP000467327">
    <property type="component" value="Chromosome"/>
</dbReference>
<dbReference type="GO" id="GO:0004252">
    <property type="term" value="F:serine-type endopeptidase activity"/>
    <property type="evidence" value="ECO:0007669"/>
    <property type="project" value="InterPro"/>
</dbReference>
<name>A0AAD1HH38_9MYCO</name>
<dbReference type="InterPro" id="IPR019533">
    <property type="entry name" value="Peptidase_S26"/>
</dbReference>
<dbReference type="Gene3D" id="2.10.109.10">
    <property type="entry name" value="Umud Fragment, subunit A"/>
    <property type="match status" value="1"/>
</dbReference>
<dbReference type="KEGG" id="maic:MAIC_01080"/>
<protein>
    <submittedName>
        <fullName evidence="1">Uncharacterized protein</fullName>
    </submittedName>
</protein>
<organism evidence="1 2">
    <name type="scientific">Mycolicibacterium aichiense</name>
    <dbReference type="NCBI Taxonomy" id="1799"/>
    <lineage>
        <taxon>Bacteria</taxon>
        <taxon>Bacillati</taxon>
        <taxon>Actinomycetota</taxon>
        <taxon>Actinomycetes</taxon>
        <taxon>Mycobacteriales</taxon>
        <taxon>Mycobacteriaceae</taxon>
        <taxon>Mycolicibacterium</taxon>
    </lineage>
</organism>
<dbReference type="SUPFAM" id="SSF51306">
    <property type="entry name" value="LexA/Signal peptidase"/>
    <property type="match status" value="1"/>
</dbReference>